<keyword evidence="1" id="KW-0479">Metal-binding</keyword>
<keyword evidence="1" id="KW-0863">Zinc-finger</keyword>
<dbReference type="Pfam" id="PF00098">
    <property type="entry name" value="zf-CCHC"/>
    <property type="match status" value="1"/>
</dbReference>
<proteinExistence type="predicted"/>
<dbReference type="STRING" id="988480.A0A075B472"/>
<dbReference type="SMART" id="SM00343">
    <property type="entry name" value="ZnF_C2HC"/>
    <property type="match status" value="1"/>
</dbReference>
<dbReference type="InterPro" id="IPR001878">
    <property type="entry name" value="Znf_CCHC"/>
</dbReference>
<organism evidence="4 5">
    <name type="scientific">Rozella allomycis (strain CSF55)</name>
    <dbReference type="NCBI Taxonomy" id="988480"/>
    <lineage>
        <taxon>Eukaryota</taxon>
        <taxon>Fungi</taxon>
        <taxon>Fungi incertae sedis</taxon>
        <taxon>Cryptomycota</taxon>
        <taxon>Cryptomycota incertae sedis</taxon>
        <taxon>Rozella</taxon>
    </lineage>
</organism>
<accession>A0A075B472</accession>
<dbReference type="Pfam" id="PF14223">
    <property type="entry name" value="Retrotran_gag_2"/>
    <property type="match status" value="1"/>
</dbReference>
<dbReference type="OMA" id="NINAQYT"/>
<dbReference type="PROSITE" id="PS50158">
    <property type="entry name" value="ZF_CCHC"/>
    <property type="match status" value="1"/>
</dbReference>
<feature type="region of interest" description="Disordered" evidence="2">
    <location>
        <begin position="236"/>
        <end position="263"/>
    </location>
</feature>
<dbReference type="Gene3D" id="4.10.60.10">
    <property type="entry name" value="Zinc finger, CCHC-type"/>
    <property type="match status" value="1"/>
</dbReference>
<feature type="non-terminal residue" evidence="4">
    <location>
        <position position="407"/>
    </location>
</feature>
<evidence type="ECO:0000256" key="2">
    <source>
        <dbReference type="SAM" id="MobiDB-lite"/>
    </source>
</evidence>
<evidence type="ECO:0000256" key="1">
    <source>
        <dbReference type="PROSITE-ProRule" id="PRU00047"/>
    </source>
</evidence>
<evidence type="ECO:0000259" key="3">
    <source>
        <dbReference type="PROSITE" id="PS50158"/>
    </source>
</evidence>
<dbReference type="HOGENOM" id="CLU_001650_11_5_1"/>
<dbReference type="PANTHER" id="PTHR47592">
    <property type="entry name" value="PBF68 PROTEIN"/>
    <property type="match status" value="1"/>
</dbReference>
<feature type="domain" description="CCHC-type" evidence="3">
    <location>
        <begin position="224"/>
        <end position="239"/>
    </location>
</feature>
<evidence type="ECO:0000313" key="5">
    <source>
        <dbReference type="Proteomes" id="UP000030755"/>
    </source>
</evidence>
<keyword evidence="5" id="KW-1185">Reference proteome</keyword>
<dbReference type="GO" id="GO:0003676">
    <property type="term" value="F:nucleic acid binding"/>
    <property type="evidence" value="ECO:0007669"/>
    <property type="project" value="InterPro"/>
</dbReference>
<gene>
    <name evidence="4" type="ORF">O9G_006168</name>
</gene>
<dbReference type="Proteomes" id="UP000030755">
    <property type="component" value="Unassembled WGS sequence"/>
</dbReference>
<evidence type="ECO:0000313" key="4">
    <source>
        <dbReference type="EMBL" id="EPZ35930.1"/>
    </source>
</evidence>
<name>A0A075B472_ROZAC</name>
<dbReference type="InterPro" id="IPR054722">
    <property type="entry name" value="PolX-like_BBD"/>
</dbReference>
<sequence>MEKSNINAQYTILTKDNYHFWEKCARAELTSKGYWEITSSRIERARMTKEQAELDGKAFGHLLRIVERSVLLEYQDKLGSANELWEAIKEDYDRTDSEYYSSLIEKLDKIKLTEDGDGEKFLSELRSVFEKIAATGMPMTEAQKFHHVIAKLPRRKYLPFLMSLRTVPEISKTFRLACQHLRSIWSISETDGKDESVLFAKGNNKGGGASQGRGKGKSKKHIECYNCGKRGHYQNECRSRGGKANTAREVPHGGPGKGPGRGYSDLLLMTTSRELEYKEEESTAQKLPGEVPSEVPVNGGFDRLLVNQSEDRTSLSEAWILDGGATNHMSGNKEIFETLEIIKPIRIEVANGQSLKATHRGIVRLRARVEGQVVGRSLGGVLYVPGCQFNIVSETKLLGKEGVKINK</sequence>
<dbReference type="InterPro" id="IPR036875">
    <property type="entry name" value="Znf_CCHC_sf"/>
</dbReference>
<dbReference type="AlphaFoldDB" id="A0A075B472"/>
<dbReference type="EMBL" id="KE560712">
    <property type="protein sequence ID" value="EPZ35930.1"/>
    <property type="molecule type" value="Genomic_DNA"/>
</dbReference>
<reference evidence="4 5" key="1">
    <citation type="journal article" date="2013" name="Curr. Biol.">
        <title>Shared signatures of parasitism and phylogenomics unite Cryptomycota and microsporidia.</title>
        <authorList>
            <person name="James T.Y."/>
            <person name="Pelin A."/>
            <person name="Bonen L."/>
            <person name="Ahrendt S."/>
            <person name="Sain D."/>
            <person name="Corradi N."/>
            <person name="Stajich J.E."/>
        </authorList>
    </citation>
    <scope>NUCLEOTIDE SEQUENCE [LARGE SCALE GENOMIC DNA]</scope>
    <source>
        <strain evidence="4 5">CSF55</strain>
    </source>
</reference>
<dbReference type="PANTHER" id="PTHR47592:SF27">
    <property type="entry name" value="OS08G0421700 PROTEIN"/>
    <property type="match status" value="1"/>
</dbReference>
<dbReference type="OrthoDB" id="3534924at2759"/>
<protein>
    <recommendedName>
        <fullName evidence="3">CCHC-type domain-containing protein</fullName>
    </recommendedName>
</protein>
<dbReference type="SUPFAM" id="SSF57756">
    <property type="entry name" value="Retrovirus zinc finger-like domains"/>
    <property type="match status" value="1"/>
</dbReference>
<keyword evidence="1" id="KW-0862">Zinc</keyword>
<dbReference type="GO" id="GO:0008270">
    <property type="term" value="F:zinc ion binding"/>
    <property type="evidence" value="ECO:0007669"/>
    <property type="project" value="UniProtKB-KW"/>
</dbReference>
<dbReference type="Pfam" id="PF22936">
    <property type="entry name" value="Pol_BBD"/>
    <property type="match status" value="1"/>
</dbReference>